<dbReference type="InParanoid" id="A0A545AEN6"/>
<dbReference type="GO" id="GO:0016020">
    <property type="term" value="C:membrane"/>
    <property type="evidence" value="ECO:0007669"/>
    <property type="project" value="UniProtKB-UniRule"/>
</dbReference>
<dbReference type="PROSITE" id="PS51123">
    <property type="entry name" value="OMPA_2"/>
    <property type="match status" value="1"/>
</dbReference>
<dbReference type="EMBL" id="VIRS01000057">
    <property type="protein sequence ID" value="TQS39784.1"/>
    <property type="molecule type" value="Genomic_DNA"/>
</dbReference>
<evidence type="ECO:0000259" key="3">
    <source>
        <dbReference type="PROSITE" id="PS51123"/>
    </source>
</evidence>
<dbReference type="PANTHER" id="PTHR30329:SF21">
    <property type="entry name" value="LIPOPROTEIN YIAD-RELATED"/>
    <property type="match status" value="1"/>
</dbReference>
<dbReference type="CDD" id="cd07185">
    <property type="entry name" value="OmpA_C-like"/>
    <property type="match status" value="1"/>
</dbReference>
<dbReference type="PANTHER" id="PTHR30329">
    <property type="entry name" value="STATOR ELEMENT OF FLAGELLAR MOTOR COMPLEX"/>
    <property type="match status" value="1"/>
</dbReference>
<reference evidence="4 5" key="1">
    <citation type="submission" date="2019-07" db="EMBL/GenBank/DDBJ databases">
        <title>Cryptosporangium phraense sp. nov., isolated from plant litter.</title>
        <authorList>
            <person name="Suriyachadkun C."/>
        </authorList>
    </citation>
    <scope>NUCLEOTIDE SEQUENCE [LARGE SCALE GENOMIC DNA]</scope>
    <source>
        <strain evidence="4 5">A-T 5661</strain>
    </source>
</reference>
<accession>A0A545AEN6</accession>
<organism evidence="4 5">
    <name type="scientific">Cryptosporangium phraense</name>
    <dbReference type="NCBI Taxonomy" id="2593070"/>
    <lineage>
        <taxon>Bacteria</taxon>
        <taxon>Bacillati</taxon>
        <taxon>Actinomycetota</taxon>
        <taxon>Actinomycetes</taxon>
        <taxon>Cryptosporangiales</taxon>
        <taxon>Cryptosporangiaceae</taxon>
        <taxon>Cryptosporangium</taxon>
    </lineage>
</organism>
<comment type="caution">
    <text evidence="4">The sequence shown here is derived from an EMBL/GenBank/DDBJ whole genome shotgun (WGS) entry which is preliminary data.</text>
</comment>
<gene>
    <name evidence="4" type="ORF">FL583_38330</name>
</gene>
<evidence type="ECO:0000256" key="1">
    <source>
        <dbReference type="PROSITE-ProRule" id="PRU00473"/>
    </source>
</evidence>
<dbReference type="Pfam" id="PF00691">
    <property type="entry name" value="OmpA"/>
    <property type="match status" value="1"/>
</dbReference>
<dbReference type="Proteomes" id="UP000317982">
    <property type="component" value="Unassembled WGS sequence"/>
</dbReference>
<dbReference type="SUPFAM" id="SSF103088">
    <property type="entry name" value="OmpA-like"/>
    <property type="match status" value="1"/>
</dbReference>
<dbReference type="InterPro" id="IPR006665">
    <property type="entry name" value="OmpA-like"/>
</dbReference>
<dbReference type="RefSeq" id="WP_142709826.1">
    <property type="nucleotide sequence ID" value="NZ_VIRS01000057.1"/>
</dbReference>
<dbReference type="AlphaFoldDB" id="A0A545AEN6"/>
<dbReference type="InterPro" id="IPR036737">
    <property type="entry name" value="OmpA-like_sf"/>
</dbReference>
<evidence type="ECO:0000256" key="2">
    <source>
        <dbReference type="SAM" id="SignalP"/>
    </source>
</evidence>
<proteinExistence type="predicted"/>
<protein>
    <submittedName>
        <fullName evidence="4">OmpA family protein</fullName>
    </submittedName>
</protein>
<evidence type="ECO:0000313" key="4">
    <source>
        <dbReference type="EMBL" id="TQS39784.1"/>
    </source>
</evidence>
<sequence>MVAKLQIVLLACVASLLLPPPAATAAAAPTNGALDTTLGPIGLALPNQQLTLLGAGYRPAGTADALLDPRTTATPLGTGTADDRGNVTLQVTLPATLTPGPHVVALTGTTPTGDTLRRRLRVTTPDTELTSSAPGAQSVTLPIPSGGWVTLLDNQEEPVTFVSSRNQGTYSIDPSTGKVTFAPRGIFWGKVRPVHFQLEDAAGQRVRGTWAPTVTARPIPTVRAAKRTITDAAGATAQVGCTAGPIPVEKCTVTMNAVVGDEDVVLGTGTEQAQNPTPGTRVVDVALTPRGRKLAGRPGGIEAAITVRMWVPGASKAIGADATTTLIARTVAVPHPVHYAVGESGVPEGELAYLNALRSRMAGVTTVTCTGGTDDAGDADVNRRTAEERARSVCDYLTRGRTIRSVVQSVGEDQPVADNATEDGRARNRRVDVTFGYAELQTI</sequence>
<dbReference type="InterPro" id="IPR050330">
    <property type="entry name" value="Bact_OuterMem_StrucFunc"/>
</dbReference>
<keyword evidence="1" id="KW-0472">Membrane</keyword>
<dbReference type="Gene3D" id="3.30.1330.60">
    <property type="entry name" value="OmpA-like domain"/>
    <property type="match status" value="1"/>
</dbReference>
<dbReference type="InterPro" id="IPR026395">
    <property type="entry name" value="CshA_fibril"/>
</dbReference>
<keyword evidence="2" id="KW-0732">Signal</keyword>
<feature type="chain" id="PRO_5038576658" evidence="2">
    <location>
        <begin position="26"/>
        <end position="443"/>
    </location>
</feature>
<dbReference type="OrthoDB" id="5186542at2"/>
<name>A0A545AEN6_9ACTN</name>
<keyword evidence="5" id="KW-1185">Reference proteome</keyword>
<evidence type="ECO:0000313" key="5">
    <source>
        <dbReference type="Proteomes" id="UP000317982"/>
    </source>
</evidence>
<feature type="domain" description="OmpA-like" evidence="3">
    <location>
        <begin position="326"/>
        <end position="439"/>
    </location>
</feature>
<dbReference type="Pfam" id="PF19076">
    <property type="entry name" value="CshA_repeat"/>
    <property type="match status" value="1"/>
</dbReference>
<feature type="signal peptide" evidence="2">
    <location>
        <begin position="1"/>
        <end position="25"/>
    </location>
</feature>